<evidence type="ECO:0000313" key="3">
    <source>
        <dbReference type="EMBL" id="MDX6850100.1"/>
    </source>
</evidence>
<dbReference type="Gene3D" id="1.10.260.40">
    <property type="entry name" value="lambda repressor-like DNA-binding domains"/>
    <property type="match status" value="1"/>
</dbReference>
<proteinExistence type="predicted"/>
<dbReference type="EMBL" id="JAXAFO010000019">
    <property type="protein sequence ID" value="MDX6850100.1"/>
    <property type="molecule type" value="Genomic_DNA"/>
</dbReference>
<keyword evidence="1" id="KW-1133">Transmembrane helix</keyword>
<dbReference type="CDD" id="cd00093">
    <property type="entry name" value="HTH_XRE"/>
    <property type="match status" value="1"/>
</dbReference>
<dbReference type="Pfam" id="PF01381">
    <property type="entry name" value="HTH_3"/>
    <property type="match status" value="1"/>
</dbReference>
<sequence length="153" mass="17596">MILKQLRIDRHLTQEQLAEMSGLNVRTVQRIERGHKASLESMKCLAAVLEVDVDTLDEEAYMVDKQSDQWQQVPLWVKVWFAFNFLTWRPTRRSAKNVEYACHIAGFIFCLGGLVSHVSLVGGLWLLAVAHFTSLLLRQGDYYGVWQFEQPSA</sequence>
<comment type="caution">
    <text evidence="3">The sequence shown here is derived from an EMBL/GenBank/DDBJ whole genome shotgun (WGS) entry which is preliminary data.</text>
</comment>
<keyword evidence="1" id="KW-0472">Membrane</keyword>
<feature type="transmembrane region" description="Helical" evidence="1">
    <location>
        <begin position="100"/>
        <end position="128"/>
    </location>
</feature>
<feature type="domain" description="HTH cro/C1-type" evidence="2">
    <location>
        <begin position="3"/>
        <end position="56"/>
    </location>
</feature>
<dbReference type="Proteomes" id="UP001273505">
    <property type="component" value="Unassembled WGS sequence"/>
</dbReference>
<dbReference type="PROSITE" id="PS50943">
    <property type="entry name" value="HTH_CROC1"/>
    <property type="match status" value="1"/>
</dbReference>
<evidence type="ECO:0000313" key="4">
    <source>
        <dbReference type="Proteomes" id="UP001273505"/>
    </source>
</evidence>
<dbReference type="InterPro" id="IPR010982">
    <property type="entry name" value="Lambda_DNA-bd_dom_sf"/>
</dbReference>
<protein>
    <submittedName>
        <fullName evidence="3">Helix-turn-helix transcriptional regulator</fullName>
    </submittedName>
</protein>
<keyword evidence="4" id="KW-1185">Reference proteome</keyword>
<name>A0ABU4RZ73_9GAMM</name>
<dbReference type="RefSeq" id="WP_302720777.1">
    <property type="nucleotide sequence ID" value="NZ_JAULRU010000215.1"/>
</dbReference>
<dbReference type="SMART" id="SM00530">
    <property type="entry name" value="HTH_XRE"/>
    <property type="match status" value="1"/>
</dbReference>
<evidence type="ECO:0000256" key="1">
    <source>
        <dbReference type="SAM" id="Phobius"/>
    </source>
</evidence>
<reference evidence="3 4" key="1">
    <citation type="submission" date="2023-11" db="EMBL/GenBank/DDBJ databases">
        <title>Gilvimarinus fulvus sp. nov., isolated from the surface of Kelp.</title>
        <authorList>
            <person name="Sun Y.Y."/>
            <person name="Gong Y."/>
            <person name="Du Z.J."/>
        </authorList>
    </citation>
    <scope>NUCLEOTIDE SEQUENCE [LARGE SCALE GENOMIC DNA]</scope>
    <source>
        <strain evidence="3 4">SDUM040013</strain>
    </source>
</reference>
<evidence type="ECO:0000259" key="2">
    <source>
        <dbReference type="PROSITE" id="PS50943"/>
    </source>
</evidence>
<keyword evidence="1" id="KW-0812">Transmembrane</keyword>
<dbReference type="SUPFAM" id="SSF47413">
    <property type="entry name" value="lambda repressor-like DNA-binding domains"/>
    <property type="match status" value="1"/>
</dbReference>
<organism evidence="3 4">
    <name type="scientific">Gilvimarinus gilvus</name>
    <dbReference type="NCBI Taxonomy" id="3058038"/>
    <lineage>
        <taxon>Bacteria</taxon>
        <taxon>Pseudomonadati</taxon>
        <taxon>Pseudomonadota</taxon>
        <taxon>Gammaproteobacteria</taxon>
        <taxon>Cellvibrionales</taxon>
        <taxon>Cellvibrionaceae</taxon>
        <taxon>Gilvimarinus</taxon>
    </lineage>
</organism>
<gene>
    <name evidence="3" type="ORF">SCD92_12070</name>
</gene>
<accession>A0ABU4RZ73</accession>
<dbReference type="InterPro" id="IPR001387">
    <property type="entry name" value="Cro/C1-type_HTH"/>
</dbReference>